<evidence type="ECO:0000313" key="7">
    <source>
        <dbReference type="Proteomes" id="UP000092695"/>
    </source>
</evidence>
<evidence type="ECO:0000256" key="5">
    <source>
        <dbReference type="HAMAP-Rule" id="MF_01092"/>
    </source>
</evidence>
<dbReference type="HAMAP" id="MF_01092">
    <property type="entry name" value="ZapD"/>
    <property type="match status" value="1"/>
</dbReference>
<protein>
    <recommendedName>
        <fullName evidence="5">Cell division protein ZapD</fullName>
    </recommendedName>
    <alternativeName>
        <fullName evidence="5">Z ring-associated protein D</fullName>
    </alternativeName>
</protein>
<dbReference type="InterPro" id="IPR027462">
    <property type="entry name" value="ZapD_C"/>
</dbReference>
<evidence type="ECO:0000256" key="3">
    <source>
        <dbReference type="ARBA" id="ARBA00023210"/>
    </source>
</evidence>
<organism evidence="6 7">
    <name type="scientific">Woeseia oceani</name>
    <dbReference type="NCBI Taxonomy" id="1548547"/>
    <lineage>
        <taxon>Bacteria</taxon>
        <taxon>Pseudomonadati</taxon>
        <taxon>Pseudomonadota</taxon>
        <taxon>Gammaproteobacteria</taxon>
        <taxon>Woeseiales</taxon>
        <taxon>Woeseiaceae</taxon>
        <taxon>Woeseia</taxon>
    </lineage>
</organism>
<keyword evidence="2 5" id="KW-0132">Cell division</keyword>
<keyword evidence="1 5" id="KW-0963">Cytoplasm</keyword>
<dbReference type="InterPro" id="IPR036268">
    <property type="entry name" value="ZapD_sf"/>
</dbReference>
<comment type="subcellular location">
    <subcellularLocation>
        <location evidence="5">Cytoplasm</location>
    </subcellularLocation>
    <text evidence="5">Localizes to mid-cell in an FtsZ-dependent manner.</text>
</comment>
<keyword evidence="3 5" id="KW-0717">Septation</keyword>
<dbReference type="PANTHER" id="PTHR39455:SF1">
    <property type="entry name" value="CELL DIVISION PROTEIN ZAPD"/>
    <property type="match status" value="1"/>
</dbReference>
<name>A0A193LLJ2_9GAMM</name>
<dbReference type="STRING" id="1548547.BA177_14100"/>
<dbReference type="GO" id="GO:0005737">
    <property type="term" value="C:cytoplasm"/>
    <property type="evidence" value="ECO:0007669"/>
    <property type="project" value="UniProtKB-SubCell"/>
</dbReference>
<sequence length="251" mass="29360">MCEYEQPLNERMRTFMRLEFLYQQLLYNTEQEADWATRAATTSLLEILAILSRGDVRSDVHKELDRQLDVLERYKSQPAVDVKRLSSLISNLTHTREELRSIGAHFLQPLKDCEFLSSIKHRSAIPGGTCEFDLPEYSHWLRQPFERRQQDMQGWLHILQPVCDAVIEVLWLIRESAQPQERRAINGMYQHNMQRDAHCQMLRVTLPLNSPLFPEISGSQHRFTVRFLEWSAIGSRAVQTGHDVSFHISIC</sequence>
<dbReference type="GO" id="GO:0000917">
    <property type="term" value="P:division septum assembly"/>
    <property type="evidence" value="ECO:0007669"/>
    <property type="project" value="UniProtKB-KW"/>
</dbReference>
<reference evidence="6 7" key="1">
    <citation type="submission" date="2016-06" db="EMBL/GenBank/DDBJ databases">
        <title>Complete genome sequence of a deep-branching marine Gamma Proteobacterium Woeseia oceani type strain XK5.</title>
        <authorList>
            <person name="Mu D."/>
            <person name="Du Z."/>
        </authorList>
    </citation>
    <scope>NUCLEOTIDE SEQUENCE [LARGE SCALE GENOMIC DNA]</scope>
    <source>
        <strain evidence="6 7">XK5</strain>
    </source>
</reference>
<evidence type="ECO:0000256" key="1">
    <source>
        <dbReference type="ARBA" id="ARBA00022490"/>
    </source>
</evidence>
<gene>
    <name evidence="5" type="primary">zapD</name>
    <name evidence="6" type="ORF">BA177_14100</name>
</gene>
<accession>A0A193LLJ2</accession>
<dbReference type="KEGG" id="woc:BA177_14100"/>
<comment type="subunit">
    <text evidence="5">Interacts with FtsZ.</text>
</comment>
<keyword evidence="7" id="KW-1185">Reference proteome</keyword>
<dbReference type="EMBL" id="CP016268">
    <property type="protein sequence ID" value="ANO53259.1"/>
    <property type="molecule type" value="Genomic_DNA"/>
</dbReference>
<dbReference type="NCBIfam" id="NF003656">
    <property type="entry name" value="PRK05287.1-4"/>
    <property type="match status" value="1"/>
</dbReference>
<comment type="function">
    <text evidence="5">Cell division factor that enhances FtsZ-ring assembly. Directly interacts with FtsZ and promotes bundling of FtsZ protofilaments, with a reduction in FtsZ GTPase activity.</text>
</comment>
<dbReference type="InterPro" id="IPR009777">
    <property type="entry name" value="ZapD"/>
</dbReference>
<dbReference type="Pfam" id="PF07072">
    <property type="entry name" value="ZapD"/>
    <property type="match status" value="1"/>
</dbReference>
<dbReference type="GO" id="GO:0043093">
    <property type="term" value="P:FtsZ-dependent cytokinesis"/>
    <property type="evidence" value="ECO:0007669"/>
    <property type="project" value="UniProtKB-UniRule"/>
</dbReference>
<evidence type="ECO:0000256" key="4">
    <source>
        <dbReference type="ARBA" id="ARBA00023306"/>
    </source>
</evidence>
<dbReference type="AlphaFoldDB" id="A0A193LLJ2"/>
<dbReference type="PANTHER" id="PTHR39455">
    <property type="entry name" value="CELL DIVISION PROTEIN ZAPD"/>
    <property type="match status" value="1"/>
</dbReference>
<dbReference type="Gene3D" id="2.60.440.10">
    <property type="entry name" value="YacF-like domains"/>
    <property type="match status" value="1"/>
</dbReference>
<dbReference type="GO" id="GO:0032153">
    <property type="term" value="C:cell division site"/>
    <property type="evidence" value="ECO:0007669"/>
    <property type="project" value="TreeGrafter"/>
</dbReference>
<keyword evidence="4 5" id="KW-0131">Cell cycle</keyword>
<evidence type="ECO:0000256" key="2">
    <source>
        <dbReference type="ARBA" id="ARBA00022618"/>
    </source>
</evidence>
<proteinExistence type="inferred from homology"/>
<dbReference type="SUPFAM" id="SSF160950">
    <property type="entry name" value="YacF-like"/>
    <property type="match status" value="1"/>
</dbReference>
<evidence type="ECO:0000313" key="6">
    <source>
        <dbReference type="EMBL" id="ANO53259.1"/>
    </source>
</evidence>
<dbReference type="Gene3D" id="1.10.3900.10">
    <property type="entry name" value="YacF-like"/>
    <property type="match status" value="1"/>
</dbReference>
<comment type="similarity">
    <text evidence="5">Belongs to the ZapD family.</text>
</comment>
<dbReference type="Proteomes" id="UP000092695">
    <property type="component" value="Chromosome"/>
</dbReference>